<dbReference type="GO" id="GO:0006506">
    <property type="term" value="P:GPI anchor biosynthetic process"/>
    <property type="evidence" value="ECO:0007669"/>
    <property type="project" value="TreeGrafter"/>
</dbReference>
<dbReference type="Proteomes" id="UP001155241">
    <property type="component" value="Unassembled WGS sequence"/>
</dbReference>
<keyword evidence="2" id="KW-0540">Nuclease</keyword>
<protein>
    <submittedName>
        <fullName evidence="2">Endonuclease/exonuclease/phosphatase family protein</fullName>
    </submittedName>
</protein>
<dbReference type="EMBL" id="JAMXLR010000091">
    <property type="protein sequence ID" value="MCO6047329.1"/>
    <property type="molecule type" value="Genomic_DNA"/>
</dbReference>
<comment type="caution">
    <text evidence="2">The sequence shown here is derived from an EMBL/GenBank/DDBJ whole genome shotgun (WGS) entry which is preliminary data.</text>
</comment>
<dbReference type="InterPro" id="IPR005135">
    <property type="entry name" value="Endo/exonuclease/phosphatase"/>
</dbReference>
<dbReference type="GO" id="GO:0004519">
    <property type="term" value="F:endonuclease activity"/>
    <property type="evidence" value="ECO:0007669"/>
    <property type="project" value="UniProtKB-KW"/>
</dbReference>
<keyword evidence="2" id="KW-0378">Hydrolase</keyword>
<gene>
    <name evidence="2" type="ORF">NG895_25795</name>
</gene>
<dbReference type="InterPro" id="IPR036691">
    <property type="entry name" value="Endo/exonu/phosph_ase_sf"/>
</dbReference>
<dbReference type="GO" id="GO:0016020">
    <property type="term" value="C:membrane"/>
    <property type="evidence" value="ECO:0007669"/>
    <property type="project" value="GOC"/>
</dbReference>
<keyword evidence="3" id="KW-1185">Reference proteome</keyword>
<dbReference type="AlphaFoldDB" id="A0A9X2FI03"/>
<reference evidence="2" key="1">
    <citation type="submission" date="2022-06" db="EMBL/GenBank/DDBJ databases">
        <title>Aeoliella straminimaris, a novel planctomycete from sediments.</title>
        <authorList>
            <person name="Vitorino I.R."/>
            <person name="Lage O.M."/>
        </authorList>
    </citation>
    <scope>NUCLEOTIDE SEQUENCE</scope>
    <source>
        <strain evidence="2">ICT_H6.2</strain>
    </source>
</reference>
<evidence type="ECO:0000259" key="1">
    <source>
        <dbReference type="Pfam" id="PF03372"/>
    </source>
</evidence>
<dbReference type="Gene3D" id="3.60.10.10">
    <property type="entry name" value="Endonuclease/exonuclease/phosphatase"/>
    <property type="match status" value="1"/>
</dbReference>
<evidence type="ECO:0000313" key="2">
    <source>
        <dbReference type="EMBL" id="MCO6047329.1"/>
    </source>
</evidence>
<dbReference type="PANTHER" id="PTHR14859">
    <property type="entry name" value="CALCOFLUOR WHITE HYPERSENSITIVE PROTEIN PRECURSOR"/>
    <property type="match status" value="1"/>
</dbReference>
<sequence length="243" mass="27333">MLVKLLTYNIHKGIGGIDRKYRLERVMDVLRHHDPDIALLQEVDEGVPRSRGDRQVELLREELGYADSAFQANVRLRQGHYGNAILSRFPLSQKSDIDLTVRPKKRRRALVAHARLASGQHTRTLVVASLHLGLADFERRIQLRRLLQHDAIAHHHGNTPMIVGGDFNDVWGRLGKRLMLPGGFQAASGKVRTFPARLPLRALDAIYFRGDIALDHAFAGSTQLCREASDHRPLVAHLNVQVG</sequence>
<proteinExistence type="predicted"/>
<dbReference type="RefSeq" id="WP_252855441.1">
    <property type="nucleotide sequence ID" value="NZ_JAMXLR010000091.1"/>
</dbReference>
<dbReference type="PANTHER" id="PTHR14859:SF1">
    <property type="entry name" value="PGAP2-INTERACTING PROTEIN"/>
    <property type="match status" value="1"/>
</dbReference>
<keyword evidence="2" id="KW-0255">Endonuclease</keyword>
<name>A0A9X2FI03_9BACT</name>
<dbReference type="InterPro" id="IPR051916">
    <property type="entry name" value="GPI-anchor_lipid_remodeler"/>
</dbReference>
<evidence type="ECO:0000313" key="3">
    <source>
        <dbReference type="Proteomes" id="UP001155241"/>
    </source>
</evidence>
<accession>A0A9X2FI03</accession>
<dbReference type="Pfam" id="PF03372">
    <property type="entry name" value="Exo_endo_phos"/>
    <property type="match status" value="1"/>
</dbReference>
<organism evidence="2 3">
    <name type="scientific">Aeoliella straminimaris</name>
    <dbReference type="NCBI Taxonomy" id="2954799"/>
    <lineage>
        <taxon>Bacteria</taxon>
        <taxon>Pseudomonadati</taxon>
        <taxon>Planctomycetota</taxon>
        <taxon>Planctomycetia</taxon>
        <taxon>Pirellulales</taxon>
        <taxon>Lacipirellulaceae</taxon>
        <taxon>Aeoliella</taxon>
    </lineage>
</organism>
<feature type="domain" description="Endonuclease/exonuclease/phosphatase" evidence="1">
    <location>
        <begin position="6"/>
        <end position="231"/>
    </location>
</feature>
<dbReference type="SUPFAM" id="SSF56219">
    <property type="entry name" value="DNase I-like"/>
    <property type="match status" value="1"/>
</dbReference>